<feature type="compositionally biased region" description="Low complexity" evidence="1">
    <location>
        <begin position="70"/>
        <end position="79"/>
    </location>
</feature>
<sequence length="115" mass="11782">MRPATLPILRSSLQRRRPGFWTRLALTGNSDIRGMVLRMIATNSLAAFTPGVSGGGPVAGPGPVTGPGGVEPVRGVTPGAAIGGNGSQPQQRTLEAVPPPPSKPMPRGSLLDLRV</sequence>
<evidence type="ECO:0000256" key="1">
    <source>
        <dbReference type="SAM" id="MobiDB-lite"/>
    </source>
</evidence>
<protein>
    <submittedName>
        <fullName evidence="2">Uncharacterized protein</fullName>
    </submittedName>
</protein>
<reference evidence="2 3" key="1">
    <citation type="submission" date="2021-12" db="EMBL/GenBank/DDBJ databases">
        <title>Siccirubricoccus leaddurans sp. nov., a high concentration Zn2+ tolerance bacterium.</title>
        <authorList>
            <person name="Cao Y."/>
        </authorList>
    </citation>
    <scope>NUCLEOTIDE SEQUENCE [LARGE SCALE GENOMIC DNA]</scope>
    <source>
        <strain evidence="2 3">KC 17139</strain>
    </source>
</reference>
<organism evidence="2 3">
    <name type="scientific">Siccirubricoccus soli</name>
    <dbReference type="NCBI Taxonomy" id="2899147"/>
    <lineage>
        <taxon>Bacteria</taxon>
        <taxon>Pseudomonadati</taxon>
        <taxon>Pseudomonadota</taxon>
        <taxon>Alphaproteobacteria</taxon>
        <taxon>Acetobacterales</taxon>
        <taxon>Roseomonadaceae</taxon>
        <taxon>Siccirubricoccus</taxon>
    </lineage>
</organism>
<dbReference type="EMBL" id="JAFIRR010000206">
    <property type="protein sequence ID" value="MCO6419587.1"/>
    <property type="molecule type" value="Genomic_DNA"/>
</dbReference>
<feature type="region of interest" description="Disordered" evidence="1">
    <location>
        <begin position="52"/>
        <end position="115"/>
    </location>
</feature>
<proteinExistence type="predicted"/>
<dbReference type="RefSeq" id="WP_252956275.1">
    <property type="nucleotide sequence ID" value="NZ_JAFIRR010000206.1"/>
</dbReference>
<dbReference type="Proteomes" id="UP001523392">
    <property type="component" value="Unassembled WGS sequence"/>
</dbReference>
<comment type="caution">
    <text evidence="2">The sequence shown here is derived from an EMBL/GenBank/DDBJ whole genome shotgun (WGS) entry which is preliminary data.</text>
</comment>
<keyword evidence="3" id="KW-1185">Reference proteome</keyword>
<gene>
    <name evidence="2" type="ORF">JYK14_25975</name>
</gene>
<evidence type="ECO:0000313" key="3">
    <source>
        <dbReference type="Proteomes" id="UP001523392"/>
    </source>
</evidence>
<evidence type="ECO:0000313" key="2">
    <source>
        <dbReference type="EMBL" id="MCO6419587.1"/>
    </source>
</evidence>
<accession>A0ABT1DCB8</accession>
<feature type="compositionally biased region" description="Gly residues" evidence="1">
    <location>
        <begin position="52"/>
        <end position="69"/>
    </location>
</feature>
<name>A0ABT1DCB8_9PROT</name>